<gene>
    <name evidence="1" type="ORF">GA0061081_10967</name>
</gene>
<name>A0A1C4CLI1_9GAMM</name>
<protein>
    <submittedName>
        <fullName evidence="1">Uncharacterized protein</fullName>
    </submittedName>
</protein>
<organism evidence="1 2">
    <name type="scientific">Gilliamella bombicola</name>
    <dbReference type="NCBI Taxonomy" id="1798182"/>
    <lineage>
        <taxon>Bacteria</taxon>
        <taxon>Pseudomonadati</taxon>
        <taxon>Pseudomonadota</taxon>
        <taxon>Gammaproteobacteria</taxon>
        <taxon>Orbales</taxon>
        <taxon>Orbaceae</taxon>
        <taxon>Gilliamella</taxon>
    </lineage>
</organism>
<proteinExistence type="predicted"/>
<evidence type="ECO:0000313" key="2">
    <source>
        <dbReference type="Proteomes" id="UP000199670"/>
    </source>
</evidence>
<dbReference type="EMBL" id="FMAQ01000009">
    <property type="protein sequence ID" value="SCC19948.1"/>
    <property type="molecule type" value="Genomic_DNA"/>
</dbReference>
<dbReference type="Proteomes" id="UP000199670">
    <property type="component" value="Unassembled WGS sequence"/>
</dbReference>
<sequence>MFYHRKKQSYILNLFNYYSSQKQNLSSLLLLNLTDLSKPSLFFAPFLLLPCSLSLQALSVQTSNVIQGTAPYLTFDDGATKVMSFEGALGIKLANISYIPQGINSTLYPNAIVDTSNINNPIEMPNTTYTFADIQTIVPIASYPNISLTNLVNAPYNYGRDDDGDGDGSINATGNLTIKWQDSSGKDITEDVKANPNMELNFCNAPYQLTLSTTSGYLSTEYGIPKTTYFNNANHSYYINPNRINAKVCFAQPSLHAQQGDEQKEYWVRKKGFKVQPFNNPTNNFPTTGSNKMFFYLLLAGITPEQVIAVNGSTVQGTGGNVTLQLSAATTHGWGSISYPERERALKVELIGPTRNSTNTRFLPTEFKLYSDNIGGHLIYNFKIERWFIPRPGQVNGYLNAQNFCRSLGYGYRIPGVEDYTNANRPDIGWNNGIPGRNIDMYRRALSYRDGNRWVGGFFNEWGVMSDANSGYPGTDWSVYDYWAYQARGGNEWYSVGSGGGNINTTAISSHLYNTNRAACVSP</sequence>
<reference evidence="2" key="1">
    <citation type="submission" date="2016-08" db="EMBL/GenBank/DDBJ databases">
        <authorList>
            <person name="Varghese N."/>
            <person name="Submissions Spin"/>
        </authorList>
    </citation>
    <scope>NUCLEOTIDE SEQUENCE [LARGE SCALE GENOMIC DNA]</scope>
    <source>
        <strain evidence="2">R-53248</strain>
    </source>
</reference>
<keyword evidence="2" id="KW-1185">Reference proteome</keyword>
<evidence type="ECO:0000313" key="1">
    <source>
        <dbReference type="EMBL" id="SCC19948.1"/>
    </source>
</evidence>
<dbReference type="AlphaFoldDB" id="A0A1C4CLI1"/>
<accession>A0A1C4CLI1</accession>